<evidence type="ECO:0000256" key="3">
    <source>
        <dbReference type="PROSITE-ProRule" id="PRU01191"/>
    </source>
</evidence>
<feature type="region of interest" description="Leucine repeat II (LRII)" evidence="3">
    <location>
        <begin position="365"/>
        <end position="397"/>
    </location>
</feature>
<comment type="similarity">
    <text evidence="3">Belongs to the GRAS family.</text>
</comment>
<comment type="caution">
    <text evidence="4">The sequence shown here is derived from an EMBL/GenBank/DDBJ whole genome shotgun (WGS) entry which is preliminary data.</text>
</comment>
<dbReference type="AlphaFoldDB" id="A0AAP0E4P9"/>
<dbReference type="PANTHER" id="PTHR31636">
    <property type="entry name" value="OSJNBA0084A10.13 PROTEIN-RELATED"/>
    <property type="match status" value="1"/>
</dbReference>
<evidence type="ECO:0000256" key="2">
    <source>
        <dbReference type="ARBA" id="ARBA00023163"/>
    </source>
</evidence>
<feature type="region of interest" description="Leucine repeat I (LRI)" evidence="3">
    <location>
        <begin position="205"/>
        <end position="265"/>
    </location>
</feature>
<comment type="caution">
    <text evidence="3">Lacks conserved residue(s) required for the propagation of feature annotation.</text>
</comment>
<feature type="region of interest" description="SAW" evidence="3">
    <location>
        <begin position="503"/>
        <end position="577"/>
    </location>
</feature>
<feature type="short sequence motif" description="VHIID" evidence="3">
    <location>
        <begin position="315"/>
        <end position="319"/>
    </location>
</feature>
<dbReference type="EMBL" id="JBBNAE010000011">
    <property type="protein sequence ID" value="KAK9084948.1"/>
    <property type="molecule type" value="Genomic_DNA"/>
</dbReference>
<feature type="region of interest" description="VHIID" evidence="3">
    <location>
        <begin position="284"/>
        <end position="349"/>
    </location>
</feature>
<dbReference type="InterPro" id="IPR005202">
    <property type="entry name" value="TF_GRAS"/>
</dbReference>
<evidence type="ECO:0000256" key="1">
    <source>
        <dbReference type="ARBA" id="ARBA00023015"/>
    </source>
</evidence>
<name>A0AAP0E4P9_9MAGN</name>
<keyword evidence="2" id="KW-0804">Transcription</keyword>
<keyword evidence="5" id="KW-1185">Reference proteome</keyword>
<dbReference type="Proteomes" id="UP001417504">
    <property type="component" value="Unassembled WGS sequence"/>
</dbReference>
<evidence type="ECO:0000313" key="4">
    <source>
        <dbReference type="EMBL" id="KAK9084948.1"/>
    </source>
</evidence>
<protein>
    <submittedName>
        <fullName evidence="4">Uncharacterized protein</fullName>
    </submittedName>
</protein>
<evidence type="ECO:0000313" key="5">
    <source>
        <dbReference type="Proteomes" id="UP001417504"/>
    </source>
</evidence>
<accession>A0AAP0E4P9</accession>
<organism evidence="4 5">
    <name type="scientific">Stephania japonica</name>
    <dbReference type="NCBI Taxonomy" id="461633"/>
    <lineage>
        <taxon>Eukaryota</taxon>
        <taxon>Viridiplantae</taxon>
        <taxon>Streptophyta</taxon>
        <taxon>Embryophyta</taxon>
        <taxon>Tracheophyta</taxon>
        <taxon>Spermatophyta</taxon>
        <taxon>Magnoliopsida</taxon>
        <taxon>Ranunculales</taxon>
        <taxon>Menispermaceae</taxon>
        <taxon>Menispermoideae</taxon>
        <taxon>Cissampelideae</taxon>
        <taxon>Stephania</taxon>
    </lineage>
</organism>
<dbReference type="Pfam" id="PF03514">
    <property type="entry name" value="GRAS"/>
    <property type="match status" value="1"/>
</dbReference>
<keyword evidence="1" id="KW-0805">Transcription regulation</keyword>
<gene>
    <name evidence="4" type="ORF">Sjap_025359</name>
</gene>
<reference evidence="4 5" key="1">
    <citation type="submission" date="2024-01" db="EMBL/GenBank/DDBJ databases">
        <title>Genome assemblies of Stephania.</title>
        <authorList>
            <person name="Yang L."/>
        </authorList>
    </citation>
    <scope>NUCLEOTIDE SEQUENCE [LARGE SCALE GENOMIC DNA]</scope>
    <source>
        <strain evidence="4">QJT</strain>
        <tissue evidence="4">Leaf</tissue>
    </source>
</reference>
<dbReference type="PROSITE" id="PS50985">
    <property type="entry name" value="GRAS"/>
    <property type="match status" value="1"/>
</dbReference>
<proteinExistence type="inferred from homology"/>
<sequence length="577" mass="64939">MDSHQIFRHGFNGRDLEFGYPQASSQWMTGSVKFEHIGNSPTSPLTTQFDSESLSVLGSGWEQHSSVDNLTGFCPSANSPLEITSSFHPMKTCLDGNHSLEDANCFKGANQALRELQVPLLSSNTSKDEMFAANAVLNYGNKKSDVFSPRSRVGAQLTRQGLPATLLQPFKGSNDQKYRKLSHETFFDNRHQVVPASSNQEISLCHLSKLLIECARALSENRKLDFDKLIHEAKKEVSITGEPIQRLGAYIVEGLVARNEASGPNLYRTLWSRDADSKDLLSYMQTLYDIFPYYKFGYMAANGAIAEAFKNEDRVHIIDFQIAQGTQWVTLIQALAARPNGPPQVRITGIDDPVSRHARSNGLEAVRKNLAAMSDKLKIRIEFHAVPVFAPEVTREMLDVRPGEALAVNFAMLLHHTPDESVDVNNPRDGLLRMVRSLSPKVTTLVEQESNTNTTAFVTRFMETLNFYSAMFESMDVVMPRESKDRINVEQLCLARDIVNVIACEEKERIERHELLGKWKSRLTMAGFRPYPLSPYVNSVIKGLLRYYSQYFTMTEKDGAMLLGWKNRSLISASAWH</sequence>